<dbReference type="InterPro" id="IPR036291">
    <property type="entry name" value="NAD(P)-bd_dom_sf"/>
</dbReference>
<dbReference type="InterPro" id="IPR020843">
    <property type="entry name" value="ER"/>
</dbReference>
<keyword evidence="1" id="KW-0521">NADP</keyword>
<dbReference type="OrthoDB" id="48317at2759"/>
<name>A0A1E4TUA9_PACTA</name>
<proteinExistence type="predicted"/>
<dbReference type="SUPFAM" id="SSF50129">
    <property type="entry name" value="GroES-like"/>
    <property type="match status" value="1"/>
</dbReference>
<protein>
    <recommendedName>
        <fullName evidence="4">Probable quinone oxidoreductase</fullName>
    </recommendedName>
    <alternativeName>
        <fullName evidence="3">NADPH:quinone reductase</fullName>
    </alternativeName>
</protein>
<dbReference type="InterPro" id="IPR013149">
    <property type="entry name" value="ADH-like_C"/>
</dbReference>
<dbReference type="Pfam" id="PF08240">
    <property type="entry name" value="ADH_N"/>
    <property type="match status" value="1"/>
</dbReference>
<dbReference type="EMBL" id="KV454014">
    <property type="protein sequence ID" value="ODV95352.1"/>
    <property type="molecule type" value="Genomic_DNA"/>
</dbReference>
<reference evidence="7" key="1">
    <citation type="submission" date="2016-05" db="EMBL/GenBank/DDBJ databases">
        <title>Comparative genomics of biotechnologically important yeasts.</title>
        <authorList>
            <consortium name="DOE Joint Genome Institute"/>
            <person name="Riley R."/>
            <person name="Haridas S."/>
            <person name="Wolfe K.H."/>
            <person name="Lopes M.R."/>
            <person name="Hittinger C.T."/>
            <person name="Goker M."/>
            <person name="Salamov A."/>
            <person name="Wisecaver J."/>
            <person name="Long T.M."/>
            <person name="Aerts A.L."/>
            <person name="Barry K."/>
            <person name="Choi C."/>
            <person name="Clum A."/>
            <person name="Coughlan A.Y."/>
            <person name="Deshpande S."/>
            <person name="Douglass A.P."/>
            <person name="Hanson S.J."/>
            <person name="Klenk H.-P."/>
            <person name="Labutti K."/>
            <person name="Lapidus A."/>
            <person name="Lindquist E."/>
            <person name="Lipzen A."/>
            <person name="Meier-Kolthoff J.P."/>
            <person name="Ohm R.A."/>
            <person name="Otillar R.P."/>
            <person name="Pangilinan J."/>
            <person name="Peng Y."/>
            <person name="Rokas A."/>
            <person name="Rosa C.A."/>
            <person name="Scheuner C."/>
            <person name="Sibirny A.A."/>
            <person name="Slot J.C."/>
            <person name="Stielow J.B."/>
            <person name="Sun H."/>
            <person name="Kurtzman C.P."/>
            <person name="Blackwell M."/>
            <person name="Grigoriev I.V."/>
            <person name="Jeffries T.W."/>
        </authorList>
    </citation>
    <scope>NUCLEOTIDE SEQUENCE [LARGE SCALE GENOMIC DNA]</scope>
    <source>
        <strain evidence="7">NRRL Y-2460</strain>
    </source>
</reference>
<dbReference type="GO" id="GO:0005829">
    <property type="term" value="C:cytosol"/>
    <property type="evidence" value="ECO:0007669"/>
    <property type="project" value="TreeGrafter"/>
</dbReference>
<dbReference type="InterPro" id="IPR047618">
    <property type="entry name" value="QOR-like"/>
</dbReference>
<dbReference type="SUPFAM" id="SSF51735">
    <property type="entry name" value="NAD(P)-binding Rossmann-fold domains"/>
    <property type="match status" value="1"/>
</dbReference>
<evidence type="ECO:0000313" key="7">
    <source>
        <dbReference type="Proteomes" id="UP000094236"/>
    </source>
</evidence>
<evidence type="ECO:0000256" key="3">
    <source>
        <dbReference type="ARBA" id="ARBA00043088"/>
    </source>
</evidence>
<keyword evidence="7" id="KW-1185">Reference proteome</keyword>
<dbReference type="Pfam" id="PF00107">
    <property type="entry name" value="ADH_zinc_N"/>
    <property type="match status" value="1"/>
</dbReference>
<keyword evidence="2" id="KW-0560">Oxidoreductase</keyword>
<dbReference type="Gene3D" id="3.90.180.10">
    <property type="entry name" value="Medium-chain alcohol dehydrogenases, catalytic domain"/>
    <property type="match status" value="1"/>
</dbReference>
<dbReference type="GO" id="GO:0003960">
    <property type="term" value="F:quinone reductase (NADPH) activity"/>
    <property type="evidence" value="ECO:0007669"/>
    <property type="project" value="InterPro"/>
</dbReference>
<evidence type="ECO:0000256" key="1">
    <source>
        <dbReference type="ARBA" id="ARBA00022857"/>
    </source>
</evidence>
<dbReference type="GO" id="GO:0035925">
    <property type="term" value="F:mRNA 3'-UTR AU-rich region binding"/>
    <property type="evidence" value="ECO:0007669"/>
    <property type="project" value="TreeGrafter"/>
</dbReference>
<dbReference type="Proteomes" id="UP000094236">
    <property type="component" value="Unassembled WGS sequence"/>
</dbReference>
<dbReference type="STRING" id="669874.A0A1E4TUA9"/>
<evidence type="ECO:0000313" key="6">
    <source>
        <dbReference type="EMBL" id="ODV95352.1"/>
    </source>
</evidence>
<dbReference type="GO" id="GO:0070402">
    <property type="term" value="F:NADPH binding"/>
    <property type="evidence" value="ECO:0007669"/>
    <property type="project" value="TreeGrafter"/>
</dbReference>
<dbReference type="PANTHER" id="PTHR48106">
    <property type="entry name" value="QUINONE OXIDOREDUCTASE PIG3-RELATED"/>
    <property type="match status" value="1"/>
</dbReference>
<accession>A0A1E4TUA9</accession>
<dbReference type="SMART" id="SM00829">
    <property type="entry name" value="PKS_ER"/>
    <property type="match status" value="1"/>
</dbReference>
<feature type="domain" description="Enoyl reductase (ER)" evidence="5">
    <location>
        <begin position="20"/>
        <end position="333"/>
    </location>
</feature>
<sequence>MTTLFEIPKTQKVVLYRETGGPEVLRYEEDFPVPSISEDEILVKNKFAGINFIDSYFRSGLYPSALPNVLGREASGVVAAVGKNVKGFKPGDKVAYLSNNTFAQYTKYDPKSKIVKLDDGVTDEQLKLYAGSIVNGLTVLTFITEAYNVQKGDYILIHAAAGGCGLIFTQLVTERGAHVIATASTHEKLQLAKKFGAKFLINSKTDNIVEKVKEFTNGKGVIASFDGIGKDTVDISLDSLARKGTFVSFGNASGAVPPLSIMKLSSKNLKVLRPMLYGYVTEPEEWEYYSKELLRLIDNGDLKINIFKTFPLKDYATATQLLEDRKTSGKIVLEIPQ</sequence>
<dbReference type="InterPro" id="IPR013154">
    <property type="entry name" value="ADH-like_N"/>
</dbReference>
<dbReference type="AlphaFoldDB" id="A0A1E4TUA9"/>
<dbReference type="InterPro" id="IPR011032">
    <property type="entry name" value="GroES-like_sf"/>
</dbReference>
<evidence type="ECO:0000259" key="5">
    <source>
        <dbReference type="SMART" id="SM00829"/>
    </source>
</evidence>
<organism evidence="6 7">
    <name type="scientific">Pachysolen tannophilus NRRL Y-2460</name>
    <dbReference type="NCBI Taxonomy" id="669874"/>
    <lineage>
        <taxon>Eukaryota</taxon>
        <taxon>Fungi</taxon>
        <taxon>Dikarya</taxon>
        <taxon>Ascomycota</taxon>
        <taxon>Saccharomycotina</taxon>
        <taxon>Pichiomycetes</taxon>
        <taxon>Pachysolenaceae</taxon>
        <taxon>Pachysolen</taxon>
    </lineage>
</organism>
<dbReference type="CDD" id="cd05286">
    <property type="entry name" value="QOR2"/>
    <property type="match status" value="1"/>
</dbReference>
<gene>
    <name evidence="6" type="ORF">PACTADRAFT_75848</name>
</gene>
<evidence type="ECO:0000256" key="4">
    <source>
        <dbReference type="ARBA" id="ARBA00070796"/>
    </source>
</evidence>
<dbReference type="FunFam" id="3.40.50.720:FF:000053">
    <property type="entry name" value="Quinone oxidoreductase 1"/>
    <property type="match status" value="1"/>
</dbReference>
<dbReference type="Gene3D" id="3.40.50.720">
    <property type="entry name" value="NAD(P)-binding Rossmann-like Domain"/>
    <property type="match status" value="1"/>
</dbReference>
<dbReference type="PANTHER" id="PTHR48106:SF13">
    <property type="entry name" value="QUINONE OXIDOREDUCTASE-RELATED"/>
    <property type="match status" value="1"/>
</dbReference>
<evidence type="ECO:0000256" key="2">
    <source>
        <dbReference type="ARBA" id="ARBA00023002"/>
    </source>
</evidence>